<dbReference type="EMBL" id="NRSJ01000034">
    <property type="protein sequence ID" value="MBK1706102.1"/>
    <property type="molecule type" value="Genomic_DNA"/>
</dbReference>
<dbReference type="GO" id="GO:0003924">
    <property type="term" value="F:GTPase activity"/>
    <property type="evidence" value="ECO:0007669"/>
    <property type="project" value="InterPro"/>
</dbReference>
<dbReference type="InterPro" id="IPR045063">
    <property type="entry name" value="Dynamin_N"/>
</dbReference>
<name>A0AAJ0XBM6_9GAMM</name>
<evidence type="ECO:0000313" key="8">
    <source>
        <dbReference type="EMBL" id="MBK1706102.1"/>
    </source>
</evidence>
<dbReference type="Gene3D" id="3.40.50.300">
    <property type="entry name" value="P-loop containing nucleotide triphosphate hydrolases"/>
    <property type="match status" value="1"/>
</dbReference>
<keyword evidence="3" id="KW-0378">Hydrolase</keyword>
<dbReference type="Proteomes" id="UP001296776">
    <property type="component" value="Unassembled WGS sequence"/>
</dbReference>
<dbReference type="InterPro" id="IPR027417">
    <property type="entry name" value="P-loop_NTPase"/>
</dbReference>
<evidence type="ECO:0000256" key="2">
    <source>
        <dbReference type="ARBA" id="ARBA00022741"/>
    </source>
</evidence>
<evidence type="ECO:0000259" key="7">
    <source>
        <dbReference type="Pfam" id="PF00350"/>
    </source>
</evidence>
<keyword evidence="4" id="KW-0342">GTP-binding</keyword>
<proteinExistence type="predicted"/>
<comment type="caution">
    <text evidence="8">The sequence shown here is derived from an EMBL/GenBank/DDBJ whole genome shotgun (WGS) entry which is preliminary data.</text>
</comment>
<dbReference type="GO" id="GO:0016020">
    <property type="term" value="C:membrane"/>
    <property type="evidence" value="ECO:0007669"/>
    <property type="project" value="UniProtKB-SubCell"/>
</dbReference>
<evidence type="ECO:0000256" key="3">
    <source>
        <dbReference type="ARBA" id="ARBA00022801"/>
    </source>
</evidence>
<dbReference type="Pfam" id="PF00350">
    <property type="entry name" value="Dynamin_N"/>
    <property type="match status" value="1"/>
</dbReference>
<dbReference type="AlphaFoldDB" id="A0AAJ0XBM6"/>
<keyword evidence="9" id="KW-1185">Reference proteome</keyword>
<evidence type="ECO:0000256" key="5">
    <source>
        <dbReference type="ARBA" id="ARBA00023136"/>
    </source>
</evidence>
<dbReference type="PANTHER" id="PTHR10465:SF0">
    <property type="entry name" value="SARCALUMENIN"/>
    <property type="match status" value="1"/>
</dbReference>
<feature type="domain" description="Dynamin N-terminal" evidence="7">
    <location>
        <begin position="64"/>
        <end position="231"/>
    </location>
</feature>
<accession>A0AAJ0XBM6</accession>
<gene>
    <name evidence="8" type="ORF">CKO40_16490</name>
</gene>
<evidence type="ECO:0000256" key="6">
    <source>
        <dbReference type="SAM" id="Phobius"/>
    </source>
</evidence>
<reference evidence="8" key="2">
    <citation type="journal article" date="2020" name="Microorganisms">
        <title>Osmotic Adaptation and Compatible Solute Biosynthesis of Phototrophic Bacteria as Revealed from Genome Analyses.</title>
        <authorList>
            <person name="Imhoff J.F."/>
            <person name="Rahn T."/>
            <person name="Kunzel S."/>
            <person name="Keller A."/>
            <person name="Neulinger S.C."/>
        </authorList>
    </citation>
    <scope>NUCLEOTIDE SEQUENCE</scope>
    <source>
        <strain evidence="8">DSM 11080</strain>
    </source>
</reference>
<evidence type="ECO:0000256" key="1">
    <source>
        <dbReference type="ARBA" id="ARBA00004370"/>
    </source>
</evidence>
<keyword evidence="6" id="KW-1133">Transmembrane helix</keyword>
<reference evidence="8" key="1">
    <citation type="submission" date="2017-08" db="EMBL/GenBank/DDBJ databases">
        <authorList>
            <person name="Imhoff J.F."/>
            <person name="Rahn T."/>
            <person name="Kuenzel S."/>
            <person name="Neulinger S.C."/>
        </authorList>
    </citation>
    <scope>NUCLEOTIDE SEQUENCE</scope>
    <source>
        <strain evidence="8">DSM 11080</strain>
    </source>
</reference>
<comment type="subcellular location">
    <subcellularLocation>
        <location evidence="1">Membrane</location>
    </subcellularLocation>
</comment>
<sequence length="489" mass="55083">MSSAAGPESVQKRLNDLEAHLEQENPILLNTVQSFRTLDRVAYDMGLLPENRSFASQVPWWPLISVLGTFSAGKSTFINDFLGEAIQRTGNQAVDDRFTVIVYSPESRSHALPGVSLDSDPRFPFYQMSREIERVAGGEGKRIDAYLQLKTCCSDRLRGKILIDSPGFDADAQRDAILSITDHMIDLSDLVLVLFDARHPEPGAMRDTLQHLVVRTKNRPDSSKFLYVLNQLDTAAKEDNPEDVVAAWLRALGEVGMTTGRFYTVFSGSAPSIQDGAKRERFERKRDQDLNEIYERMDQVEIERAYRIVASLRHTATTFADETVPLLETAVRRWRSRTLFADGLILTALLIVFLFWSVSAGHWEGLSYQPSWLQAIEGMGISYGLEGAELVVVLMLVAAHLGVRKLAALSVLPWLRKQMRDERLPGDVLNAFQLNTRSWRTVFSGKPLGWNDWSEGRVSKVLHDCEAYVQNLNERFTNPRGLKTPPLKG</sequence>
<dbReference type="SUPFAM" id="SSF52540">
    <property type="entry name" value="P-loop containing nucleoside triphosphate hydrolases"/>
    <property type="match status" value="1"/>
</dbReference>
<dbReference type="PANTHER" id="PTHR10465">
    <property type="entry name" value="TRANSMEMBRANE GTPASE FZO1"/>
    <property type="match status" value="1"/>
</dbReference>
<feature type="transmembrane region" description="Helical" evidence="6">
    <location>
        <begin position="390"/>
        <end position="415"/>
    </location>
</feature>
<dbReference type="RefSeq" id="WP_200347526.1">
    <property type="nucleotide sequence ID" value="NZ_NRSJ01000034.1"/>
</dbReference>
<protein>
    <submittedName>
        <fullName evidence="8">Dynamin family protein</fullName>
    </submittedName>
</protein>
<dbReference type="InterPro" id="IPR027094">
    <property type="entry name" value="Mitofusin_fam"/>
</dbReference>
<evidence type="ECO:0000256" key="4">
    <source>
        <dbReference type="ARBA" id="ARBA00023134"/>
    </source>
</evidence>
<keyword evidence="5 6" id="KW-0472">Membrane</keyword>
<keyword evidence="2" id="KW-0547">Nucleotide-binding</keyword>
<dbReference type="GO" id="GO:0005525">
    <property type="term" value="F:GTP binding"/>
    <property type="evidence" value="ECO:0007669"/>
    <property type="project" value="UniProtKB-KW"/>
</dbReference>
<keyword evidence="6" id="KW-0812">Transmembrane</keyword>
<evidence type="ECO:0000313" key="9">
    <source>
        <dbReference type="Proteomes" id="UP001296776"/>
    </source>
</evidence>
<dbReference type="GO" id="GO:0008053">
    <property type="term" value="P:mitochondrial fusion"/>
    <property type="evidence" value="ECO:0007669"/>
    <property type="project" value="TreeGrafter"/>
</dbReference>
<organism evidence="8 9">
    <name type="scientific">Halochromatium glycolicum</name>
    <dbReference type="NCBI Taxonomy" id="85075"/>
    <lineage>
        <taxon>Bacteria</taxon>
        <taxon>Pseudomonadati</taxon>
        <taxon>Pseudomonadota</taxon>
        <taxon>Gammaproteobacteria</taxon>
        <taxon>Chromatiales</taxon>
        <taxon>Chromatiaceae</taxon>
        <taxon>Halochromatium</taxon>
    </lineage>
</organism>
<feature type="transmembrane region" description="Helical" evidence="6">
    <location>
        <begin position="339"/>
        <end position="358"/>
    </location>
</feature>